<dbReference type="GO" id="GO:0006405">
    <property type="term" value="P:RNA export from nucleus"/>
    <property type="evidence" value="ECO:0007669"/>
    <property type="project" value="TreeGrafter"/>
</dbReference>
<proteinExistence type="predicted"/>
<accession>A0A2S2QBN7</accession>
<dbReference type="Pfam" id="PF13634">
    <property type="entry name" value="Nucleoporin_FG"/>
    <property type="match status" value="2"/>
</dbReference>
<dbReference type="InterPro" id="IPR026054">
    <property type="entry name" value="Nucleoporin"/>
</dbReference>
<dbReference type="OrthoDB" id="248320at2759"/>
<evidence type="ECO:0000256" key="1">
    <source>
        <dbReference type="SAM" id="MobiDB-lite"/>
    </source>
</evidence>
<dbReference type="PANTHER" id="PTHR23193:SF46">
    <property type="entry name" value="NUCLEAR PORE COMPLEX PROTEIN NUP214"/>
    <property type="match status" value="1"/>
</dbReference>
<gene>
    <name evidence="2" type="primary">NUP214</name>
    <name evidence="2" type="ORF">g.181426</name>
</gene>
<dbReference type="GO" id="GO:0006606">
    <property type="term" value="P:protein import into nucleus"/>
    <property type="evidence" value="ECO:0007669"/>
    <property type="project" value="TreeGrafter"/>
</dbReference>
<dbReference type="InterPro" id="IPR025574">
    <property type="entry name" value="Nucleoporin_FG_rpt"/>
</dbReference>
<dbReference type="AlphaFoldDB" id="A0A2S2QBN7"/>
<dbReference type="GO" id="GO:0017056">
    <property type="term" value="F:structural constituent of nuclear pore"/>
    <property type="evidence" value="ECO:0007669"/>
    <property type="project" value="TreeGrafter"/>
</dbReference>
<dbReference type="PANTHER" id="PTHR23193">
    <property type="entry name" value="NUCLEAR PORE COMPLEX PROTEIN NUP"/>
    <property type="match status" value="1"/>
</dbReference>
<name>A0A2S2QBN7_9HEMI</name>
<reference evidence="2" key="1">
    <citation type="submission" date="2018-04" db="EMBL/GenBank/DDBJ databases">
        <title>Transcriptome assembly of Sipha flava.</title>
        <authorList>
            <person name="Scully E.D."/>
            <person name="Geib S.M."/>
            <person name="Palmer N.A."/>
            <person name="Koch K."/>
            <person name="Bradshaw J."/>
            <person name="Heng-Moss T."/>
            <person name="Sarath G."/>
        </authorList>
    </citation>
    <scope>NUCLEOTIDE SEQUENCE</scope>
</reference>
<dbReference type="EMBL" id="GGMS01005848">
    <property type="protein sequence ID" value="MBY75051.1"/>
    <property type="molecule type" value="Transcribed_RNA"/>
</dbReference>
<feature type="region of interest" description="Disordered" evidence="1">
    <location>
        <begin position="534"/>
        <end position="567"/>
    </location>
</feature>
<dbReference type="GO" id="GO:0005643">
    <property type="term" value="C:nuclear pore"/>
    <property type="evidence" value="ECO:0007669"/>
    <property type="project" value="TreeGrafter"/>
</dbReference>
<protein>
    <submittedName>
        <fullName evidence="2">Nuclear pore complex protein</fullName>
    </submittedName>
</protein>
<evidence type="ECO:0000313" key="2">
    <source>
        <dbReference type="EMBL" id="MBY75051.1"/>
    </source>
</evidence>
<feature type="compositionally biased region" description="Polar residues" evidence="1">
    <location>
        <begin position="552"/>
        <end position="567"/>
    </location>
</feature>
<dbReference type="GO" id="GO:0008139">
    <property type="term" value="F:nuclear localization sequence binding"/>
    <property type="evidence" value="ECO:0007669"/>
    <property type="project" value="TreeGrafter"/>
</dbReference>
<organism evidence="2">
    <name type="scientific">Sipha flava</name>
    <name type="common">yellow sugarcane aphid</name>
    <dbReference type="NCBI Taxonomy" id="143950"/>
    <lineage>
        <taxon>Eukaryota</taxon>
        <taxon>Metazoa</taxon>
        <taxon>Ecdysozoa</taxon>
        <taxon>Arthropoda</taxon>
        <taxon>Hexapoda</taxon>
        <taxon>Insecta</taxon>
        <taxon>Pterygota</taxon>
        <taxon>Neoptera</taxon>
        <taxon>Paraneoptera</taxon>
        <taxon>Hemiptera</taxon>
        <taxon>Sternorrhyncha</taxon>
        <taxon>Aphidomorpha</taxon>
        <taxon>Aphidoidea</taxon>
        <taxon>Aphididae</taxon>
        <taxon>Sipha</taxon>
    </lineage>
</organism>
<sequence length="922" mass="98558">MLNEVLEDVQIFQSQIEDILKLSLNTSKLKIGDDKDKETLVKKWTSLDIFFKDLNETNRSQWTESKALQKAVLDSIAWVEDSKSRLFFLKNPKYKCLLRNNSDELYSKTLFDNIERTLYYIETQLTHVDDQLKAKYDSYNPNNKELKIPCLETIYKSLVVNTNIVNKLKDKINNLCNTAEEMKYRTFKKISLVPDIIQNTSKLNESRDIGLSKLSEQLLKITLDKDGVSAINSYNIAKKYSVLSANQRALSLSKVNKLQEWLKDFKTRRTKITKSNYANIDLSRPVCSTPLKLVSKQKVQENIIDFTHIVTKENVASILLQTPSQNHTSITNEQTVTEIMLPVSGTTESKEKTPFNFSNMSTMKTEAKSSMPMTFNFAESIKNKMDNPKDTQLNTFNFESPSSSKPSEITSLYTGFNTDKSVNNQETVPTKDVTLSTFNFNSKSDIKSLSTFNFNTFKEDISKPKSSETQDITSTSTAVNTPFNFSLPAKTVPTTISEPTGSTITSSTFGVFKTPPISDSVSIVSSSASVTDTTYQVSESPTPIISEPVTPESENVPTTPNITNNAPIFEMPSTSSSVFGSSINSTNTISNPTSTSAQTSIFSTQTNANSAASIFNSSTTTTASLIFSSSTNTTSTASIFGTAANTTNTSSIFGTSTNTTASSSIFGTATNTTTASSIFDASVSTASSSIFGNSMKTTSSIFGTPATTVTSLFGSSTTNTSGFGSSIQTATVFGSPTTTSSSIFGNPTSSASSCSSIFGSASTTTSSIFGAPVTTSTTSSIFGSPSTTAASSGLFGSVAAAANQSSSFGQPSLGFSSPGSAFGNISLFGQQACSPSQPSSSFTPAVNPFAVNKTSSSTPSLFTNQKSLFGQPTASATNTGFGVANSGFGSIANSGFGSPAMSSSQSSNLGFGSPPMFGSMGM</sequence>